<dbReference type="Proteomes" id="UP001600943">
    <property type="component" value="Unassembled WGS sequence"/>
</dbReference>
<reference evidence="1 2" key="1">
    <citation type="submission" date="2024-04" db="EMBL/GenBank/DDBJ databases">
        <title>Defined microbial consortia suppress multidrug-resistant proinflammatory Enterobacteriaceae via ecological control.</title>
        <authorList>
            <person name="Furuichi M."/>
            <person name="Kawaguchi T."/>
            <person name="Pust M."/>
            <person name="Yasuma K."/>
            <person name="Plichta D."/>
            <person name="Hasegawa N."/>
            <person name="Ohya T."/>
            <person name="Bhattarai S."/>
            <person name="Sasajima S."/>
            <person name="Aoto Y."/>
            <person name="Tuganbaev T."/>
            <person name="Yaginuma M."/>
            <person name="Ueda M."/>
            <person name="Okahashi N."/>
            <person name="Amafuji K."/>
            <person name="Kiridooshi Y."/>
            <person name="Sugita K."/>
            <person name="Strazar M."/>
            <person name="Skelly A."/>
            <person name="Suda W."/>
            <person name="Hattori M."/>
            <person name="Nakamoto N."/>
            <person name="Caballero S."/>
            <person name="Norman J."/>
            <person name="Olle B."/>
            <person name="Tanoue T."/>
            <person name="Arita M."/>
            <person name="Bucci V."/>
            <person name="Atarashi K."/>
            <person name="Xavier R."/>
            <person name="Honda K."/>
        </authorList>
    </citation>
    <scope>NUCLEOTIDE SEQUENCE [LARGE SCALE GENOMIC DNA]</scope>
    <source>
        <strain evidence="2">k04-0078-D8-1</strain>
    </source>
</reference>
<organism evidence="1 2">
    <name type="scientific">Blautia hominis</name>
    <dbReference type="NCBI Taxonomy" id="2025493"/>
    <lineage>
        <taxon>Bacteria</taxon>
        <taxon>Bacillati</taxon>
        <taxon>Bacillota</taxon>
        <taxon>Clostridia</taxon>
        <taxon>Lachnospirales</taxon>
        <taxon>Lachnospiraceae</taxon>
        <taxon>Blautia</taxon>
    </lineage>
</organism>
<name>A0ABQ0B9A8_9FIRM</name>
<accession>A0ABQ0B9A8</accession>
<evidence type="ECO:0000313" key="2">
    <source>
        <dbReference type="Proteomes" id="UP001600943"/>
    </source>
</evidence>
<comment type="caution">
    <text evidence="1">The sequence shown here is derived from an EMBL/GenBank/DDBJ whole genome shotgun (WGS) entry which is preliminary data.</text>
</comment>
<dbReference type="RefSeq" id="WP_195659616.1">
    <property type="nucleotide sequence ID" value="NZ_BAABYW010000001.1"/>
</dbReference>
<proteinExistence type="predicted"/>
<evidence type="ECO:0000313" key="1">
    <source>
        <dbReference type="EMBL" id="GAA6408037.1"/>
    </source>
</evidence>
<sequence length="67" mass="7896">MIFKYGDPLGRRKKALLFDTGYRAAIDDMQDNLIRNSRTETIDGRTRLIVTEDTIETVCREMRKRCK</sequence>
<keyword evidence="2" id="KW-1185">Reference proteome</keyword>
<protein>
    <submittedName>
        <fullName evidence="1">Uncharacterized protein</fullName>
    </submittedName>
</protein>
<gene>
    <name evidence="1" type="ORF">K040078D81_21540</name>
</gene>
<dbReference type="EMBL" id="BAABYW010000001">
    <property type="protein sequence ID" value="GAA6408037.1"/>
    <property type="molecule type" value="Genomic_DNA"/>
</dbReference>